<name>A0A266N9F6_9PSED</name>
<comment type="caution">
    <text evidence="2">The sequence shown here is derived from an EMBL/GenBank/DDBJ whole genome shotgun (WGS) entry which is preliminary data.</text>
</comment>
<dbReference type="OrthoDB" id="7029255at2"/>
<protein>
    <recommendedName>
        <fullName evidence="4">Type II secretory protein PulM</fullName>
    </recommendedName>
</protein>
<dbReference type="GO" id="GO:0015627">
    <property type="term" value="C:type II protein secretion system complex"/>
    <property type="evidence" value="ECO:0007669"/>
    <property type="project" value="InterPro"/>
</dbReference>
<gene>
    <name evidence="2" type="ORF">CJF39_12330</name>
</gene>
<evidence type="ECO:0008006" key="4">
    <source>
        <dbReference type="Google" id="ProtNLM"/>
    </source>
</evidence>
<dbReference type="Proteomes" id="UP000215788">
    <property type="component" value="Unassembled WGS sequence"/>
</dbReference>
<keyword evidence="1" id="KW-1133">Transmembrane helix</keyword>
<dbReference type="AlphaFoldDB" id="A0A266N9F6"/>
<proteinExistence type="predicted"/>
<accession>A0A266N9F6</accession>
<evidence type="ECO:0000313" key="2">
    <source>
        <dbReference type="EMBL" id="OZY59148.1"/>
    </source>
</evidence>
<dbReference type="EMBL" id="NQKI01000017">
    <property type="protein sequence ID" value="OZY59148.1"/>
    <property type="molecule type" value="Genomic_DNA"/>
</dbReference>
<feature type="transmembrane region" description="Helical" evidence="1">
    <location>
        <begin position="21"/>
        <end position="40"/>
    </location>
</feature>
<dbReference type="InterPro" id="IPR007690">
    <property type="entry name" value="T2SS_GspM"/>
</dbReference>
<sequence>MKARLRDWARQWQQLPRRDRQLCVALAVFLSGVLAVYGLWQPSQQRLQTAQALYYKNLALAGEIQRARPVKPMKVPDQPLPTRLSESAVAAGLNVQQFEMDTAVLRITVSAEADVLLTWLARIEHEGAEFQSLHLEKRDRLLEARLVIKRV</sequence>
<dbReference type="RefSeq" id="WP_094993675.1">
    <property type="nucleotide sequence ID" value="NZ_NQKI01000017.1"/>
</dbReference>
<evidence type="ECO:0000313" key="3">
    <source>
        <dbReference type="Proteomes" id="UP000215788"/>
    </source>
</evidence>
<organism evidence="2 3">
    <name type="scientific">Pseudomonas lundensis</name>
    <dbReference type="NCBI Taxonomy" id="86185"/>
    <lineage>
        <taxon>Bacteria</taxon>
        <taxon>Pseudomonadati</taxon>
        <taxon>Pseudomonadota</taxon>
        <taxon>Gammaproteobacteria</taxon>
        <taxon>Pseudomonadales</taxon>
        <taxon>Pseudomonadaceae</taxon>
        <taxon>Pseudomonas</taxon>
    </lineage>
</organism>
<reference evidence="2 3" key="1">
    <citation type="submission" date="2017-08" db="EMBL/GenBank/DDBJ databases">
        <title>Genomic and metabolic characterisation of spoilage-associated Pseudomonas species.</title>
        <authorList>
            <person name="Stanborough T."/>
            <person name="Fegan N."/>
            <person name="Powell S.M."/>
            <person name="Singh T."/>
            <person name="Tamplin M.L."/>
            <person name="Chandry P.S."/>
        </authorList>
    </citation>
    <scope>NUCLEOTIDE SEQUENCE [LARGE SCALE GENOMIC DNA]</scope>
    <source>
        <strain evidence="2 3">L1802</strain>
    </source>
</reference>
<keyword evidence="1" id="KW-0472">Membrane</keyword>
<evidence type="ECO:0000256" key="1">
    <source>
        <dbReference type="SAM" id="Phobius"/>
    </source>
</evidence>
<keyword evidence="1" id="KW-0812">Transmembrane</keyword>
<dbReference type="Pfam" id="PF04612">
    <property type="entry name" value="T2SSM"/>
    <property type="match status" value="1"/>
</dbReference>
<dbReference type="GO" id="GO:0015628">
    <property type="term" value="P:protein secretion by the type II secretion system"/>
    <property type="evidence" value="ECO:0007669"/>
    <property type="project" value="InterPro"/>
</dbReference>